<feature type="domain" description="Smf/DprA SLOG" evidence="3">
    <location>
        <begin position="110"/>
        <end position="320"/>
    </location>
</feature>
<evidence type="ECO:0000259" key="3">
    <source>
        <dbReference type="Pfam" id="PF02481"/>
    </source>
</evidence>
<dbReference type="Gene3D" id="3.40.50.450">
    <property type="match status" value="1"/>
</dbReference>
<dbReference type="Proteomes" id="UP001323798">
    <property type="component" value="Chromosome"/>
</dbReference>
<dbReference type="PANTHER" id="PTHR43022">
    <property type="entry name" value="PROTEIN SMF"/>
    <property type="match status" value="1"/>
</dbReference>
<dbReference type="InterPro" id="IPR003488">
    <property type="entry name" value="DprA"/>
</dbReference>
<gene>
    <name evidence="4" type="primary">dprA</name>
    <name evidence="4" type="ORF">SM116_10480</name>
</gene>
<name>A0ABZ0SGH6_9MICO</name>
<evidence type="ECO:0000256" key="1">
    <source>
        <dbReference type="ARBA" id="ARBA00006525"/>
    </source>
</evidence>
<sequence length="409" mass="42880">MTRPTFSSSRARSLVAPLVAAGSRDHEEVYAAALWSAIAEAGDRVAGSLVAALGAVSALQLVLAGDDGREAAGVRERDWHDAVKRWRPRLVQEELDAPFEIARRNAVGLVAPGDPWWPRGLDDLGDNAPACLWIRGEREALTRLHPAVALVGARAATAYGEHVARELASELAGRGVAVVSGAAYGIDGAAHRAALDAGGVTAAFLAGGVERPYPAGHFELLERIARSGVVVSEVPCGGAPTKWRFLARNRLIAAVSDATVVVEAGWRSGALNTVNHATDLCRAVGAVPGPVTSPASAGCHRLLRDSDRDVRCITGAGDVLELLEGDGLFLMPSPDGSGQTPSAGDRRPRTDDRTRVGDALSLRNGRTVDEIARRSGMAVDDVTLHLGLMRLDGEAEADAAGWRRLVPSG</sequence>
<proteinExistence type="inferred from homology"/>
<evidence type="ECO:0000313" key="4">
    <source>
        <dbReference type="EMBL" id="WPR88211.1"/>
    </source>
</evidence>
<accession>A0ABZ0SGH6</accession>
<organism evidence="4 5">
    <name type="scientific">Microbacterium rhizosphaerae</name>
    <dbReference type="NCBI Taxonomy" id="1678237"/>
    <lineage>
        <taxon>Bacteria</taxon>
        <taxon>Bacillati</taxon>
        <taxon>Actinomycetota</taxon>
        <taxon>Actinomycetes</taxon>
        <taxon>Micrococcales</taxon>
        <taxon>Microbacteriaceae</taxon>
        <taxon>Microbacterium</taxon>
    </lineage>
</organism>
<protein>
    <submittedName>
        <fullName evidence="4">DNA-processing protein DprA</fullName>
    </submittedName>
</protein>
<dbReference type="RefSeq" id="WP_320940932.1">
    <property type="nucleotide sequence ID" value="NZ_BAABEU010000010.1"/>
</dbReference>
<evidence type="ECO:0000313" key="5">
    <source>
        <dbReference type="Proteomes" id="UP001323798"/>
    </source>
</evidence>
<dbReference type="InterPro" id="IPR036388">
    <property type="entry name" value="WH-like_DNA-bd_sf"/>
</dbReference>
<evidence type="ECO:0000256" key="2">
    <source>
        <dbReference type="SAM" id="MobiDB-lite"/>
    </source>
</evidence>
<keyword evidence="5" id="KW-1185">Reference proteome</keyword>
<dbReference type="SUPFAM" id="SSF102405">
    <property type="entry name" value="MCP/YpsA-like"/>
    <property type="match status" value="1"/>
</dbReference>
<dbReference type="NCBIfam" id="TIGR00732">
    <property type="entry name" value="dprA"/>
    <property type="match status" value="1"/>
</dbReference>
<reference evidence="4 5" key="1">
    <citation type="submission" date="2023-11" db="EMBL/GenBank/DDBJ databases">
        <title>Genome sequence of Microbacterium rhizosphaerae KACC 19337.</title>
        <authorList>
            <person name="Choi H."/>
            <person name="Kim S."/>
            <person name="Kim Y."/>
            <person name="Kwon S.-W."/>
            <person name="Heo J."/>
        </authorList>
    </citation>
    <scope>NUCLEOTIDE SEQUENCE [LARGE SCALE GENOMIC DNA]</scope>
    <source>
        <strain evidence="4 5">KACC 19337</strain>
    </source>
</reference>
<dbReference type="InterPro" id="IPR057666">
    <property type="entry name" value="DrpA_SLOG"/>
</dbReference>
<dbReference type="Pfam" id="PF02481">
    <property type="entry name" value="DNA_processg_A"/>
    <property type="match status" value="1"/>
</dbReference>
<dbReference type="Gene3D" id="1.10.10.10">
    <property type="entry name" value="Winged helix-like DNA-binding domain superfamily/Winged helix DNA-binding domain"/>
    <property type="match status" value="1"/>
</dbReference>
<comment type="similarity">
    <text evidence="1">Belongs to the DprA/Smf family.</text>
</comment>
<dbReference type="PANTHER" id="PTHR43022:SF1">
    <property type="entry name" value="PROTEIN SMF"/>
    <property type="match status" value="1"/>
</dbReference>
<dbReference type="EMBL" id="CP139368">
    <property type="protein sequence ID" value="WPR88211.1"/>
    <property type="molecule type" value="Genomic_DNA"/>
</dbReference>
<feature type="compositionally biased region" description="Basic and acidic residues" evidence="2">
    <location>
        <begin position="344"/>
        <end position="356"/>
    </location>
</feature>
<feature type="region of interest" description="Disordered" evidence="2">
    <location>
        <begin position="330"/>
        <end position="356"/>
    </location>
</feature>